<evidence type="ECO:0000256" key="4">
    <source>
        <dbReference type="ARBA" id="ARBA00022840"/>
    </source>
</evidence>
<dbReference type="PROSITE" id="PS50893">
    <property type="entry name" value="ABC_TRANSPORTER_2"/>
    <property type="match status" value="1"/>
</dbReference>
<evidence type="ECO:0000256" key="3">
    <source>
        <dbReference type="ARBA" id="ARBA00022741"/>
    </source>
</evidence>
<dbReference type="PANTHER" id="PTHR43394:SF1">
    <property type="entry name" value="ATP-BINDING CASSETTE SUB-FAMILY B MEMBER 10, MITOCHONDRIAL"/>
    <property type="match status" value="1"/>
</dbReference>
<reference evidence="9" key="1">
    <citation type="journal article" date="2021" name="PeerJ">
        <title>Extensive microbial diversity within the chicken gut microbiome revealed by metagenomics and culture.</title>
        <authorList>
            <person name="Gilroy R."/>
            <person name="Ravi A."/>
            <person name="Getino M."/>
            <person name="Pursley I."/>
            <person name="Horton D.L."/>
            <person name="Alikhan N.F."/>
            <person name="Baker D."/>
            <person name="Gharbi K."/>
            <person name="Hall N."/>
            <person name="Watson M."/>
            <person name="Adriaenssens E.M."/>
            <person name="Foster-Nyarko E."/>
            <person name="Jarju S."/>
            <person name="Secka A."/>
            <person name="Antonio M."/>
            <person name="Oren A."/>
            <person name="Chaudhuri R.R."/>
            <person name="La Ragione R."/>
            <person name="Hildebrand F."/>
            <person name="Pallen M.J."/>
        </authorList>
    </citation>
    <scope>NUCLEOTIDE SEQUENCE</scope>
    <source>
        <strain evidence="9">ChiSxjej3B15-24422</strain>
    </source>
</reference>
<comment type="caution">
    <text evidence="9">The sequence shown here is derived from an EMBL/GenBank/DDBJ whole genome shotgun (WGS) entry which is preliminary data.</text>
</comment>
<dbReference type="Gene3D" id="1.20.1560.10">
    <property type="entry name" value="ABC transporter type 1, transmembrane domain"/>
    <property type="match status" value="1"/>
</dbReference>
<feature type="domain" description="ABC transporter" evidence="8">
    <location>
        <begin position="355"/>
        <end position="595"/>
    </location>
</feature>
<dbReference type="GO" id="GO:0005524">
    <property type="term" value="F:ATP binding"/>
    <property type="evidence" value="ECO:0007669"/>
    <property type="project" value="UniProtKB-KW"/>
</dbReference>
<dbReference type="InterPro" id="IPR003593">
    <property type="entry name" value="AAA+_ATPase"/>
</dbReference>
<feature type="transmembrane region" description="Helical" evidence="7">
    <location>
        <begin position="172"/>
        <end position="189"/>
    </location>
</feature>
<dbReference type="InterPro" id="IPR027417">
    <property type="entry name" value="P-loop_NTPase"/>
</dbReference>
<organism evidence="9 10">
    <name type="scientific">Candidatus Eisenbergiella pullistercoris</name>
    <dbReference type="NCBI Taxonomy" id="2838555"/>
    <lineage>
        <taxon>Bacteria</taxon>
        <taxon>Bacillati</taxon>
        <taxon>Bacillota</taxon>
        <taxon>Clostridia</taxon>
        <taxon>Lachnospirales</taxon>
        <taxon>Lachnospiraceae</taxon>
        <taxon>Eisenbergiella</taxon>
    </lineage>
</organism>
<evidence type="ECO:0000313" key="10">
    <source>
        <dbReference type="Proteomes" id="UP000824007"/>
    </source>
</evidence>
<dbReference type="InterPro" id="IPR039421">
    <property type="entry name" value="Type_1_exporter"/>
</dbReference>
<dbReference type="InterPro" id="IPR003439">
    <property type="entry name" value="ABC_transporter-like_ATP-bd"/>
</dbReference>
<dbReference type="EMBL" id="DXDD01000102">
    <property type="protein sequence ID" value="HIY60669.1"/>
    <property type="molecule type" value="Genomic_DNA"/>
</dbReference>
<keyword evidence="6 7" id="KW-0472">Membrane</keyword>
<feature type="transmembrane region" description="Helical" evidence="7">
    <location>
        <begin position="35"/>
        <end position="58"/>
    </location>
</feature>
<evidence type="ECO:0000256" key="2">
    <source>
        <dbReference type="ARBA" id="ARBA00022692"/>
    </source>
</evidence>
<reference evidence="9" key="2">
    <citation type="submission" date="2021-04" db="EMBL/GenBank/DDBJ databases">
        <authorList>
            <person name="Gilroy R."/>
        </authorList>
    </citation>
    <scope>NUCLEOTIDE SEQUENCE</scope>
    <source>
        <strain evidence="9">ChiSxjej3B15-24422</strain>
    </source>
</reference>
<evidence type="ECO:0000256" key="6">
    <source>
        <dbReference type="ARBA" id="ARBA00023136"/>
    </source>
</evidence>
<keyword evidence="5 7" id="KW-1133">Transmembrane helix</keyword>
<evidence type="ECO:0000256" key="7">
    <source>
        <dbReference type="SAM" id="Phobius"/>
    </source>
</evidence>
<keyword evidence="2 7" id="KW-0812">Transmembrane</keyword>
<evidence type="ECO:0000256" key="1">
    <source>
        <dbReference type="ARBA" id="ARBA00004651"/>
    </source>
</evidence>
<dbReference type="Gene3D" id="3.40.50.300">
    <property type="entry name" value="P-loop containing nucleotide triphosphate hydrolases"/>
    <property type="match status" value="1"/>
</dbReference>
<dbReference type="PANTHER" id="PTHR43394">
    <property type="entry name" value="ATP-DEPENDENT PERMEASE MDL1, MITOCHONDRIAL"/>
    <property type="match status" value="1"/>
</dbReference>
<dbReference type="GO" id="GO:0005886">
    <property type="term" value="C:plasma membrane"/>
    <property type="evidence" value="ECO:0007669"/>
    <property type="project" value="UniProtKB-SubCell"/>
</dbReference>
<protein>
    <submittedName>
        <fullName evidence="9">ABC transporter ATP-binding protein/permease</fullName>
    </submittedName>
</protein>
<sequence>MKQETLKYGIRQVISNNLFLIKQIEKVSPWRIPAIMIDAVADWSKGLIFRVLVVGYVLNQIQASASIREIFPVVGLLSLLSFACHLVNILLKNCYFPRSDLKIQSHLMKLTFRKAREADLECYENAEYYESHIRALNALKSRPRMALDSLEMLFGALFGFFALSGLALSLDVSMLLFVGLQILANFVFARKENEERRAYEVELAEANRQADYVRRVHYMPEYAKELRTTDISEVLFKRFIAATQNGIRVIEKHGFKCAVYRLFVDAVCTRMGYYLVILFVAFRILALKNMMIGDGLMVVMAMFSVTEALLDQENSFFQLHEHAMYIGDLRAFWEYEPKIREEEAGAVPTMPVEELRVENLSFSYFGSGRKVIDDISFTIKGGQTAAIVGHNGAGKSTLVKLLMRLYEPTSGSIYLNGRRINEYRLSAYRNCFSTVFQDFKVFSLTVGENILMRRTAEGDTALLTESLRKSGLLDQVSSFPQGFDTQMSREFDENGVSLSGGQNQKIALSRLYAKNASIAILDEPSSALDPIAEYELFENMKRICKGRTVIFISHRLSSAISADVIFMMEQGKIIEQGDHESLMRQNGKYAEMFRKQAENYE</sequence>
<dbReference type="Pfam" id="PF00005">
    <property type="entry name" value="ABC_tran"/>
    <property type="match status" value="1"/>
</dbReference>
<dbReference type="GO" id="GO:0016887">
    <property type="term" value="F:ATP hydrolysis activity"/>
    <property type="evidence" value="ECO:0007669"/>
    <property type="project" value="InterPro"/>
</dbReference>
<keyword evidence="4 9" id="KW-0067">ATP-binding</keyword>
<dbReference type="InterPro" id="IPR036640">
    <property type="entry name" value="ABC1_TM_sf"/>
</dbReference>
<comment type="subcellular location">
    <subcellularLocation>
        <location evidence="1">Cell membrane</location>
        <topology evidence="1">Multi-pass membrane protein</topology>
    </subcellularLocation>
</comment>
<name>A0A9D2C786_9FIRM</name>
<feature type="transmembrane region" description="Helical" evidence="7">
    <location>
        <begin position="70"/>
        <end position="91"/>
    </location>
</feature>
<dbReference type="Proteomes" id="UP000824007">
    <property type="component" value="Unassembled WGS sequence"/>
</dbReference>
<feature type="transmembrane region" description="Helical" evidence="7">
    <location>
        <begin position="262"/>
        <end position="285"/>
    </location>
</feature>
<gene>
    <name evidence="9" type="ORF">H9831_08340</name>
</gene>
<evidence type="ECO:0000259" key="8">
    <source>
        <dbReference type="PROSITE" id="PS50893"/>
    </source>
</evidence>
<dbReference type="SMART" id="SM00382">
    <property type="entry name" value="AAA"/>
    <property type="match status" value="1"/>
</dbReference>
<feature type="transmembrane region" description="Helical" evidence="7">
    <location>
        <begin position="149"/>
        <end position="166"/>
    </location>
</feature>
<evidence type="ECO:0000313" key="9">
    <source>
        <dbReference type="EMBL" id="HIY60669.1"/>
    </source>
</evidence>
<proteinExistence type="predicted"/>
<keyword evidence="3" id="KW-0547">Nucleotide-binding</keyword>
<dbReference type="AlphaFoldDB" id="A0A9D2C786"/>
<dbReference type="SUPFAM" id="SSF52540">
    <property type="entry name" value="P-loop containing nucleoside triphosphate hydrolases"/>
    <property type="match status" value="1"/>
</dbReference>
<evidence type="ECO:0000256" key="5">
    <source>
        <dbReference type="ARBA" id="ARBA00022989"/>
    </source>
</evidence>
<accession>A0A9D2C786</accession>
<dbReference type="SUPFAM" id="SSF90123">
    <property type="entry name" value="ABC transporter transmembrane region"/>
    <property type="match status" value="1"/>
</dbReference>
<dbReference type="GO" id="GO:0015421">
    <property type="term" value="F:ABC-type oligopeptide transporter activity"/>
    <property type="evidence" value="ECO:0007669"/>
    <property type="project" value="TreeGrafter"/>
</dbReference>